<evidence type="ECO:0000256" key="1">
    <source>
        <dbReference type="ARBA" id="ARBA00003767"/>
    </source>
</evidence>
<dbReference type="EMBL" id="WNYA01007980">
    <property type="protein sequence ID" value="KAG8541279.1"/>
    <property type="molecule type" value="Genomic_DNA"/>
</dbReference>
<evidence type="ECO:0000256" key="3">
    <source>
        <dbReference type="ARBA" id="ARBA00006991"/>
    </source>
</evidence>
<evidence type="ECO:0000256" key="5">
    <source>
        <dbReference type="ARBA" id="ARBA00022737"/>
    </source>
</evidence>
<dbReference type="Proteomes" id="UP000824782">
    <property type="component" value="Unassembled WGS sequence"/>
</dbReference>
<dbReference type="SMART" id="SM00355">
    <property type="entry name" value="ZnF_C2H2"/>
    <property type="match status" value="4"/>
</dbReference>
<evidence type="ECO:0000256" key="9">
    <source>
        <dbReference type="ARBA" id="ARBA00023242"/>
    </source>
</evidence>
<evidence type="ECO:0000256" key="4">
    <source>
        <dbReference type="ARBA" id="ARBA00022723"/>
    </source>
</evidence>
<keyword evidence="14" id="KW-1185">Reference proteome</keyword>
<accession>A0AAV6YVD8</accession>
<dbReference type="InterPro" id="IPR050331">
    <property type="entry name" value="Zinc_finger"/>
</dbReference>
<comment type="caution">
    <text evidence="13">The sequence shown here is derived from an EMBL/GenBank/DDBJ whole genome shotgun (WGS) entry which is preliminary data.</text>
</comment>
<evidence type="ECO:0000256" key="10">
    <source>
        <dbReference type="PROSITE-ProRule" id="PRU00042"/>
    </source>
</evidence>
<keyword evidence="6 10" id="KW-0863">Zinc-finger</keyword>
<keyword evidence="8" id="KW-0238">DNA-binding</keyword>
<dbReference type="Pfam" id="PF00096">
    <property type="entry name" value="zf-C2H2"/>
    <property type="match status" value="3"/>
</dbReference>
<evidence type="ECO:0000256" key="6">
    <source>
        <dbReference type="ARBA" id="ARBA00022771"/>
    </source>
</evidence>
<keyword evidence="7" id="KW-0862">Zinc</keyword>
<dbReference type="PANTHER" id="PTHR16515">
    <property type="entry name" value="PR DOMAIN ZINC FINGER PROTEIN"/>
    <property type="match status" value="1"/>
</dbReference>
<evidence type="ECO:0000256" key="8">
    <source>
        <dbReference type="ARBA" id="ARBA00023125"/>
    </source>
</evidence>
<organism evidence="13 14">
    <name type="scientific">Engystomops pustulosus</name>
    <name type="common">Tungara frog</name>
    <name type="synonym">Physalaemus pustulosus</name>
    <dbReference type="NCBI Taxonomy" id="76066"/>
    <lineage>
        <taxon>Eukaryota</taxon>
        <taxon>Metazoa</taxon>
        <taxon>Chordata</taxon>
        <taxon>Craniata</taxon>
        <taxon>Vertebrata</taxon>
        <taxon>Euteleostomi</taxon>
        <taxon>Amphibia</taxon>
        <taxon>Batrachia</taxon>
        <taxon>Anura</taxon>
        <taxon>Neobatrachia</taxon>
        <taxon>Hyloidea</taxon>
        <taxon>Leptodactylidae</taxon>
        <taxon>Leiuperinae</taxon>
        <taxon>Engystomops</taxon>
    </lineage>
</organism>
<dbReference type="InterPro" id="IPR013087">
    <property type="entry name" value="Znf_C2H2_type"/>
</dbReference>
<dbReference type="PROSITE" id="PS00028">
    <property type="entry name" value="ZINC_FINGER_C2H2_1"/>
    <property type="match status" value="4"/>
</dbReference>
<evidence type="ECO:0000256" key="11">
    <source>
        <dbReference type="SAM" id="MobiDB-lite"/>
    </source>
</evidence>
<evidence type="ECO:0000256" key="2">
    <source>
        <dbReference type="ARBA" id="ARBA00004123"/>
    </source>
</evidence>
<feature type="domain" description="C2H2-type" evidence="12">
    <location>
        <begin position="505"/>
        <end position="529"/>
    </location>
</feature>
<feature type="region of interest" description="Disordered" evidence="11">
    <location>
        <begin position="382"/>
        <end position="411"/>
    </location>
</feature>
<feature type="region of interest" description="Disordered" evidence="11">
    <location>
        <begin position="296"/>
        <end position="354"/>
    </location>
</feature>
<feature type="region of interest" description="Disordered" evidence="11">
    <location>
        <begin position="202"/>
        <end position="280"/>
    </location>
</feature>
<dbReference type="FunFam" id="3.30.160.60:FF:000100">
    <property type="entry name" value="Zinc finger 45-like"/>
    <property type="match status" value="1"/>
</dbReference>
<dbReference type="PANTHER" id="PTHR16515:SF49">
    <property type="entry name" value="GASTRULA ZINC FINGER PROTEIN XLCGF49.1-LIKE-RELATED"/>
    <property type="match status" value="1"/>
</dbReference>
<reference evidence="13" key="1">
    <citation type="thesis" date="2020" institute="ProQuest LLC" country="789 East Eisenhower Parkway, Ann Arbor, MI, USA">
        <title>Comparative Genomics and Chromosome Evolution.</title>
        <authorList>
            <person name="Mudd A.B."/>
        </authorList>
    </citation>
    <scope>NUCLEOTIDE SEQUENCE</scope>
    <source>
        <strain evidence="13">237g6f4</strain>
        <tissue evidence="13">Blood</tissue>
    </source>
</reference>
<dbReference type="Gene3D" id="3.30.160.60">
    <property type="entry name" value="Classic Zinc Finger"/>
    <property type="match status" value="4"/>
</dbReference>
<dbReference type="FunFam" id="3.30.160.60:FF:001465">
    <property type="entry name" value="Zinc finger protein 560"/>
    <property type="match status" value="1"/>
</dbReference>
<feature type="domain" description="C2H2-type" evidence="12">
    <location>
        <begin position="422"/>
        <end position="449"/>
    </location>
</feature>
<protein>
    <recommendedName>
        <fullName evidence="12">C2H2-type domain-containing protein</fullName>
    </recommendedName>
</protein>
<dbReference type="GO" id="GO:0000122">
    <property type="term" value="P:negative regulation of transcription by RNA polymerase II"/>
    <property type="evidence" value="ECO:0007669"/>
    <property type="project" value="UniProtKB-ARBA"/>
</dbReference>
<keyword evidence="5" id="KW-0677">Repeat</keyword>
<evidence type="ECO:0000256" key="7">
    <source>
        <dbReference type="ARBA" id="ARBA00022833"/>
    </source>
</evidence>
<dbReference type="GO" id="GO:0008270">
    <property type="term" value="F:zinc ion binding"/>
    <property type="evidence" value="ECO:0007669"/>
    <property type="project" value="UniProtKB-KW"/>
</dbReference>
<comment type="function">
    <text evidence="1">May be involved in transcriptional regulation.</text>
</comment>
<evidence type="ECO:0000313" key="13">
    <source>
        <dbReference type="EMBL" id="KAG8541279.1"/>
    </source>
</evidence>
<dbReference type="SUPFAM" id="SSF57667">
    <property type="entry name" value="beta-beta-alpha zinc fingers"/>
    <property type="match status" value="3"/>
</dbReference>
<dbReference type="GO" id="GO:0005634">
    <property type="term" value="C:nucleus"/>
    <property type="evidence" value="ECO:0007669"/>
    <property type="project" value="UniProtKB-SubCell"/>
</dbReference>
<keyword evidence="4" id="KW-0479">Metal-binding</keyword>
<gene>
    <name evidence="13" type="ORF">GDO81_029359</name>
</gene>
<dbReference type="FunFam" id="3.30.160.60:FF:002005">
    <property type="entry name" value="Zinc finger protein 200"/>
    <property type="match status" value="1"/>
</dbReference>
<evidence type="ECO:0000313" key="14">
    <source>
        <dbReference type="Proteomes" id="UP000824782"/>
    </source>
</evidence>
<dbReference type="AlphaFoldDB" id="A0AAV6YVD8"/>
<dbReference type="GO" id="GO:0003677">
    <property type="term" value="F:DNA binding"/>
    <property type="evidence" value="ECO:0007669"/>
    <property type="project" value="UniProtKB-KW"/>
</dbReference>
<dbReference type="PROSITE" id="PS50157">
    <property type="entry name" value="ZINC_FINGER_C2H2_2"/>
    <property type="match status" value="4"/>
</dbReference>
<sequence length="529" mass="59625">MTTTKATECFQQNTWKSKGYDWGPNRRDVPHVILTLTLEIICLLMGEDYIIVKKTSRYGEGWSRTQSVIMEPPPDSPIDLKRTKQKILELTTKILELVTAENCEHVEHYQKDVRTDSHQALSSLGRVLPYRYTLVSTQGSTLNAVIRLHLLFLDTMVNGLSDPSSVRIMEESSCEKEDMHITTHHGRQDQFSNIKVEAVTSGGRNFSDPKYQQYPSPPIKEERPLRDQENLTNPNIHSSTGHTQQHGPGPIKEEPVSCDNADLTDANLYTPTDHTRYRPPLVKDEGECLVDIYTPAGSMAEPTPDNGRSLTSPTHYAQHHPSHCDIVDPASCDGAQNPSSAYTEGENEDSRDNYSVFDKGNLDTDIYALIKHAQAKYTFTRIEEGSSSEEEDNARDTEAQTPSDRPLQRPPNAMREAVPQTFQCPDCSESFTRKSGLINHRRNHRQEKLTCSKCGKVFSKRSSLQNHLTLHTGEKPYACPVCGKCFARKSNLVSHETIHSGKASFTCAECGRYFVCKVHLTKHQIIHEK</sequence>
<feature type="domain" description="C2H2-type" evidence="12">
    <location>
        <begin position="477"/>
        <end position="504"/>
    </location>
</feature>
<feature type="compositionally biased region" description="Polar residues" evidence="11">
    <location>
        <begin position="230"/>
        <end position="246"/>
    </location>
</feature>
<evidence type="ECO:0000259" key="12">
    <source>
        <dbReference type="PROSITE" id="PS50157"/>
    </source>
</evidence>
<feature type="compositionally biased region" description="Basic and acidic residues" evidence="11">
    <location>
        <begin position="219"/>
        <end position="229"/>
    </location>
</feature>
<proteinExistence type="inferred from homology"/>
<dbReference type="InterPro" id="IPR036236">
    <property type="entry name" value="Znf_C2H2_sf"/>
</dbReference>
<comment type="similarity">
    <text evidence="3">Belongs to the krueppel C2H2-type zinc-finger protein family.</text>
</comment>
<keyword evidence="9" id="KW-0539">Nucleus</keyword>
<feature type="compositionally biased region" description="Polar residues" evidence="11">
    <location>
        <begin position="306"/>
        <end position="315"/>
    </location>
</feature>
<name>A0AAV6YVD8_ENGPU</name>
<feature type="domain" description="C2H2-type" evidence="12">
    <location>
        <begin position="449"/>
        <end position="476"/>
    </location>
</feature>
<comment type="subcellular location">
    <subcellularLocation>
        <location evidence="2">Nucleus</location>
    </subcellularLocation>
</comment>